<dbReference type="EMBL" id="JADWYK010000003">
    <property type="protein sequence ID" value="MBG8553143.1"/>
    <property type="molecule type" value="Genomic_DNA"/>
</dbReference>
<organism evidence="2 3">
    <name type="scientific">Hymenobacter guriensis</name>
    <dbReference type="NCBI Taxonomy" id="2793065"/>
    <lineage>
        <taxon>Bacteria</taxon>
        <taxon>Pseudomonadati</taxon>
        <taxon>Bacteroidota</taxon>
        <taxon>Cytophagia</taxon>
        <taxon>Cytophagales</taxon>
        <taxon>Hymenobacteraceae</taxon>
        <taxon>Hymenobacter</taxon>
    </lineage>
</organism>
<evidence type="ECO:0000313" key="3">
    <source>
        <dbReference type="Proteomes" id="UP000601099"/>
    </source>
</evidence>
<reference evidence="2 3" key="1">
    <citation type="submission" date="2020-11" db="EMBL/GenBank/DDBJ databases">
        <title>Hymenobacter sp.</title>
        <authorList>
            <person name="Kim M.K."/>
        </authorList>
    </citation>
    <scope>NUCLEOTIDE SEQUENCE [LARGE SCALE GENOMIC DNA]</scope>
    <source>
        <strain evidence="2 3">BT594</strain>
    </source>
</reference>
<accession>A0ABS0KZB0</accession>
<evidence type="ECO:0000256" key="1">
    <source>
        <dbReference type="SAM" id="Phobius"/>
    </source>
</evidence>
<dbReference type="CDD" id="cd00350">
    <property type="entry name" value="rubredoxin_like"/>
    <property type="match status" value="1"/>
</dbReference>
<feature type="transmembrane region" description="Helical" evidence="1">
    <location>
        <begin position="297"/>
        <end position="314"/>
    </location>
</feature>
<name>A0ABS0KZB0_9BACT</name>
<gene>
    <name evidence="2" type="ORF">I5L79_06275</name>
</gene>
<feature type="transmembrane region" description="Helical" evidence="1">
    <location>
        <begin position="326"/>
        <end position="350"/>
    </location>
</feature>
<feature type="transmembrane region" description="Helical" evidence="1">
    <location>
        <begin position="262"/>
        <end position="285"/>
    </location>
</feature>
<protein>
    <submittedName>
        <fullName evidence="2">DUF3667 domain-containing protein</fullName>
    </submittedName>
</protein>
<comment type="caution">
    <text evidence="2">The sequence shown here is derived from an EMBL/GenBank/DDBJ whole genome shotgun (WGS) entry which is preliminary data.</text>
</comment>
<dbReference type="InterPro" id="IPR022134">
    <property type="entry name" value="DUF3667"/>
</dbReference>
<feature type="transmembrane region" description="Helical" evidence="1">
    <location>
        <begin position="85"/>
        <end position="106"/>
    </location>
</feature>
<dbReference type="Pfam" id="PF12412">
    <property type="entry name" value="DUF3667"/>
    <property type="match status" value="1"/>
</dbReference>
<keyword evidence="1" id="KW-1133">Transmembrane helix</keyword>
<proteinExistence type="predicted"/>
<keyword evidence="3" id="KW-1185">Reference proteome</keyword>
<keyword evidence="1" id="KW-0812">Transmembrane</keyword>
<sequence length="351" mass="39353">MAHSSIKLPACANCGHTFQPNQPDEFCPSCGQQNHDLNVSFGHVVEETLEGIFHFDSKVFRTAGLLLFRPGQLTRRFMQGHRVSYVPPIRLYIFISFVFFFLLSYFGTHSKDKVLDVSEKNTKAAEVRSQQQLDSLLQANASLASPSKRAALTRAADSLKKSGGNFHLEFPIGNISLTGADIKSLPEEPTQAQIDSLIHSKGGHPSFLTRLSVKRAVRWRDATTSEVVHQLVRAGSIMMFLLMPLAALLLKGAYIRRKRRYVSHLIFTVHLHCFLFLLFSLWLGVSAVPWLNNLSDWLWLVPAVYFVVALHTFYEQSWGKTLAKSLLLGVTYFFTLALCVVAGILLGVVIF</sequence>
<evidence type="ECO:0000313" key="2">
    <source>
        <dbReference type="EMBL" id="MBG8553143.1"/>
    </source>
</evidence>
<dbReference type="RefSeq" id="WP_196954176.1">
    <property type="nucleotide sequence ID" value="NZ_JADWYK010000003.1"/>
</dbReference>
<dbReference type="Proteomes" id="UP000601099">
    <property type="component" value="Unassembled WGS sequence"/>
</dbReference>
<keyword evidence="1" id="KW-0472">Membrane</keyword>
<feature type="transmembrane region" description="Helical" evidence="1">
    <location>
        <begin position="231"/>
        <end position="250"/>
    </location>
</feature>